<sequence>MTRGGIAPIHVEAQNAAIIVSRQKEFVIFEFFELAPENQAVMSTEGRLKRHFPGSAVSVPLAVFADPDLQFSLSETIAKMGIEEVKHMKSKVQKAGEKHIEDRDTNSPAIVTDLLATILSALGKVARVSVLQKNTREQVSWKQATSPWRRSPLWLLTRVTIQTIFSRVQEPHTYKQIMVFLMSVLLELATSFQMSSETLYCMVAKISGRLKKLGDRAQECLRMGVGAVMADAVSGIEASWRAATQTLNATLPMRDTAPFWHGDRYTSYPKLDNFIQSIGSGKPGKINVRFKPSWYVPKFDKAKLDASWFCHSDDVPAAFGLLAFERWVTTSLNHWLAINICSVTTPMRLLKAIQFYHTRAKPRYAGSPEATSLMLLTIMELWVACDKSTCKIHELLREFDHEIPAGLFQSLILPFKRDMERLQCIEVYLETRKRHAATKQNPSIFTDFGKRKSFAVQFFETSTQHQRLKETIESWANNERDKKRQEFRDALELYKSHIAMAAELQHEYSTTIDEMTEISSQVHLNNCERCSLEQKAKDLVIEIHEWPLPEDSQAAKNVVFELQVPKAIAIWRDATAYILSYVLKSASVESMKDHKEDNLSTYLSQYYENRTSERYVLASTTKSHQRSHRKLKMLATTSEDEVLVRNGLQFHYYDTVLCKWASCFQQTDKIAEDCTYQLSTPWRSLQKFLFRSHESPNGNLPNSVISQQSECPKILSLEQFRTIAALPCSYRLQWLNILTQLHMPAMDFANHDVLQILLQIIGQAGPPGNTVYRAGHLFPSRKRFASACLGGLETSLDKLKNNWESYHAVSGFVALASRLLSLSNQDDTLQRCIRFLDKCRAVARRWMVLLQEKVKQAEAESTRAQFLENALHVAQVCVASFDVDEKYIEKILRSESNAAILIESAIAAHDACRGVGIQQWISKLRFGRTLFKSLELLKREICANRSPCLDMALQQAWSAYPGGATWAAAPEPDGHWMTTTVRTAGMKLSLYLQFNLLTGELLVNGNPLSQLPARYKKHTTYRTLFGQRTLEVLPTDFSGMSLCSKKPYHGYNLFFGTDESVSGDLVLLARSAVETCYLVPSRVFAESLPRHFVDDYVHWYTEKNQEVEFRDKKSPWKSSPDLNWVMIKSDQKWTLTRRNQYILLAPEKSTVQHFAKVMKPIEEKSHLHVLLDMDAKKLKVELPRLQLDFSAIEGSPRLYSRHFRDMYVDKNQNIGTLIGLENKLVLTSATNRRKVLIPNGEPRLSRVALKDHVHVSIPYGDSQKVHPYDVDTLLQRLVDDGSLQSKLIICHLHALTSYCLPDELTGKTGTEQALFILRSASLRSFESLKVDDRKYYPEHLQCMETVQWNSQLSFLSQDSAFQLLVKEIFSQAVDTRVFYPGERHALPSLKSSDPSLRNRASIRTASFQVDGFGGENHTTNRDAVYQSRDTQNPTNASTRAFQIADMLLRNQVSLASSVSPGLVEELWKTFSSDARGSVGNLLQQHLCYGSRWMEDQQTIIRELWCQLHFLLVTASPSLNQFQVLMCLCTMAFSPTAHLQAIQCLAAIFKKPAEFKFPIPAEKRYRLSEGREAQQFTIEKVATKFLTSFENSPEYHLLREEDESPYRYLSRRKDAFSSRQNDALKEFVKEIHSQWICKTPTGPCSQPAHLNSLDAMTRISEIWKTWYQNHCFHKYLLQVVAKLGLLPVVATRSIVALATCRSNLQPQRQQSRTTDRSIFMFSTPLIPKLEQTELNLCQSSAAPTPGPPRLVLLLEQLKAIASLSQHGSQREYVDELEKSLSALQKLKASQELTLRGQKLRKMFDDHLHSCQVNVDRIYTALQLAIRHSLQSGICDRPVDMTDEEWNVATIFMGPRRSFSILLGNLVRARWGQLSQEWKEALVIFGVAVTKLQRAERLLRTETDSDTLKELVNSGHTNWNPLDSPESLLLEIESGILIRENQEEIACEMRNPKDEKNVVMQLNMGEGKSSVIVPLVAACLADGSRLVRVVVGKPQAKELLRTLVSKMGGLLDRRIFHMPFSRQLRLQSSEIRKLHKLFQECIKQGGVLLVQPEHILSFKLMAVEYQSLREQKSAAEALLGLYHFFQSNSRDIVDESDENFSPKFELIYTMGEQRSIDFSPERWTVLQRLLNVVVDVAPLVHRDMPESIEITHQGRGRFPRMRVLRADGGLLLLREITRKICATGLPGLPIGRQNDRMRKAVFDYIIEEALTAEQVALVEKNAQFFTESVKRPLLLLRGLIAGGVLLFALRQKRWRVNYGLDPSRKPGTRLAVPYRAKDSPSTRAEFSHPDVVILLTCLSYYYEGLTDKALFMTFTYLMKSDQSNTEYDEWIADAPELPSSFRRLEGVNLKDVDHVTQEVFPHLRQAKSVIDYFLSHLVFPKEMREFSQKLSSSGWDLGAQKHHATTGFSGTNDSRHVLPLEVKQLDIQKQLHTNALVLENLLRPENKVKLLTSDESHFSDTDRLLEFVANTGNEVHVILDIGAQVLELTNIQVARRWLELVAVEQKKNAVVFFDDDDEICVLDRRGTVEKLQTSPYSKQLDRCLVFLDQAHTRGTDLKLPDHYRAAVTLGPDITKDRLAQGKSRYPATGSSVTAD</sequence>
<evidence type="ECO:0000259" key="8">
    <source>
        <dbReference type="Pfam" id="PF12359"/>
    </source>
</evidence>
<dbReference type="Proteomes" id="UP000315783">
    <property type="component" value="Unassembled WGS sequence"/>
</dbReference>
<dbReference type="Pfam" id="PF12340">
    <property type="entry name" value="DUF3638"/>
    <property type="match status" value="1"/>
</dbReference>
<protein>
    <recommendedName>
        <fullName evidence="2">ubiquitinyl hydrolase 1</fullName>
        <ecNumber evidence="2">3.4.19.12</ecNumber>
    </recommendedName>
</protein>
<evidence type="ECO:0000256" key="2">
    <source>
        <dbReference type="ARBA" id="ARBA00012759"/>
    </source>
</evidence>
<evidence type="ECO:0000256" key="6">
    <source>
        <dbReference type="ARBA" id="ARBA00022807"/>
    </source>
</evidence>
<dbReference type="STRING" id="43265.A0A545VZP5"/>
<feature type="domain" description="DUF3638" evidence="7">
    <location>
        <begin position="1914"/>
        <end position="2136"/>
    </location>
</feature>
<evidence type="ECO:0000259" key="9">
    <source>
        <dbReference type="Pfam" id="PF20255"/>
    </source>
</evidence>
<dbReference type="Pfam" id="PF12359">
    <property type="entry name" value="DUF3645"/>
    <property type="match status" value="1"/>
</dbReference>
<dbReference type="GO" id="GO:0004843">
    <property type="term" value="F:cysteine-type deubiquitinase activity"/>
    <property type="evidence" value="ECO:0007669"/>
    <property type="project" value="UniProtKB-EC"/>
</dbReference>
<evidence type="ECO:0000313" key="11">
    <source>
        <dbReference type="Proteomes" id="UP000315783"/>
    </source>
</evidence>
<dbReference type="InterPro" id="IPR051346">
    <property type="entry name" value="OTU_Deubiquitinase"/>
</dbReference>
<evidence type="ECO:0000256" key="5">
    <source>
        <dbReference type="ARBA" id="ARBA00022801"/>
    </source>
</evidence>
<comment type="caution">
    <text evidence="10">The sequence shown here is derived from an EMBL/GenBank/DDBJ whole genome shotgun (WGS) entry which is preliminary data.</text>
</comment>
<dbReference type="GO" id="GO:0006508">
    <property type="term" value="P:proteolysis"/>
    <property type="evidence" value="ECO:0007669"/>
    <property type="project" value="UniProtKB-KW"/>
</dbReference>
<keyword evidence="11" id="KW-1185">Reference proteome</keyword>
<dbReference type="EC" id="3.4.19.12" evidence="2"/>
<dbReference type="EMBL" id="SPUK01000007">
    <property type="protein sequence ID" value="TQV95637.1"/>
    <property type="molecule type" value="Genomic_DNA"/>
</dbReference>
<keyword evidence="4" id="KW-0833">Ubl conjugation pathway</keyword>
<dbReference type="OrthoDB" id="3182339at2759"/>
<evidence type="ECO:0000256" key="3">
    <source>
        <dbReference type="ARBA" id="ARBA00022670"/>
    </source>
</evidence>
<gene>
    <name evidence="10" type="ORF">IF1G_05466</name>
</gene>
<keyword evidence="5" id="KW-0378">Hydrolase</keyword>
<accession>A0A545VZP5</accession>
<feature type="domain" description="DUF3645" evidence="8">
    <location>
        <begin position="2259"/>
        <end position="2294"/>
    </location>
</feature>
<reference evidence="10 11" key="1">
    <citation type="journal article" date="2019" name="Appl. Microbiol. Biotechnol.">
        <title>Genome sequence of Isaria javanica and comparative genome analysis insights into family S53 peptidase evolution in fungal entomopathogens.</title>
        <authorList>
            <person name="Lin R."/>
            <person name="Zhang X."/>
            <person name="Xin B."/>
            <person name="Zou M."/>
            <person name="Gao Y."/>
            <person name="Qin F."/>
            <person name="Hu Q."/>
            <person name="Xie B."/>
            <person name="Cheng X."/>
        </authorList>
    </citation>
    <scope>NUCLEOTIDE SEQUENCE [LARGE SCALE GENOMIC DNA]</scope>
    <source>
        <strain evidence="10 11">IJ1G</strain>
    </source>
</reference>
<dbReference type="Pfam" id="PF20255">
    <property type="entry name" value="DUF6606"/>
    <property type="match status" value="1"/>
</dbReference>
<dbReference type="PANTHER" id="PTHR13367">
    <property type="entry name" value="UBIQUITIN THIOESTERASE"/>
    <property type="match status" value="1"/>
</dbReference>
<evidence type="ECO:0000313" key="10">
    <source>
        <dbReference type="EMBL" id="TQV95637.1"/>
    </source>
</evidence>
<dbReference type="InterPro" id="IPR022099">
    <property type="entry name" value="DUF3638"/>
</dbReference>
<evidence type="ECO:0000259" key="7">
    <source>
        <dbReference type="Pfam" id="PF12340"/>
    </source>
</evidence>
<organism evidence="10 11">
    <name type="scientific">Cordyceps javanica</name>
    <dbReference type="NCBI Taxonomy" id="43265"/>
    <lineage>
        <taxon>Eukaryota</taxon>
        <taxon>Fungi</taxon>
        <taxon>Dikarya</taxon>
        <taxon>Ascomycota</taxon>
        <taxon>Pezizomycotina</taxon>
        <taxon>Sordariomycetes</taxon>
        <taxon>Hypocreomycetidae</taxon>
        <taxon>Hypocreales</taxon>
        <taxon>Cordycipitaceae</taxon>
        <taxon>Cordyceps</taxon>
    </lineage>
</organism>
<proteinExistence type="predicted"/>
<name>A0A545VZP5_9HYPO</name>
<keyword evidence="3" id="KW-0645">Protease</keyword>
<evidence type="ECO:0000256" key="1">
    <source>
        <dbReference type="ARBA" id="ARBA00000707"/>
    </source>
</evidence>
<dbReference type="InterPro" id="IPR022105">
    <property type="entry name" value="DUF3645"/>
</dbReference>
<keyword evidence="6" id="KW-0788">Thiol protease</keyword>
<dbReference type="PANTHER" id="PTHR13367:SF34">
    <property type="match status" value="1"/>
</dbReference>
<comment type="catalytic activity">
    <reaction evidence="1">
        <text>Thiol-dependent hydrolysis of ester, thioester, amide, peptide and isopeptide bonds formed by the C-terminal Gly of ubiquitin (a 76-residue protein attached to proteins as an intracellular targeting signal).</text>
        <dbReference type="EC" id="3.4.19.12"/>
    </reaction>
</comment>
<evidence type="ECO:0000256" key="4">
    <source>
        <dbReference type="ARBA" id="ARBA00022786"/>
    </source>
</evidence>
<dbReference type="InterPro" id="IPR046541">
    <property type="entry name" value="DUF6606"/>
</dbReference>
<feature type="domain" description="DUF6606" evidence="9">
    <location>
        <begin position="1"/>
        <end position="187"/>
    </location>
</feature>